<keyword evidence="1" id="KW-1133">Transmembrane helix</keyword>
<dbReference type="PANTHER" id="PTHR35551">
    <property type="match status" value="1"/>
</dbReference>
<name>A0A1U7J6G7_9CYAN</name>
<keyword evidence="1" id="KW-0812">Transmembrane</keyword>
<reference evidence="2 3" key="1">
    <citation type="submission" date="2016-11" db="EMBL/GenBank/DDBJ databases">
        <title>Draft Genome Sequences of Nine Cyanobacterial Strains from Diverse Habitats.</title>
        <authorList>
            <person name="Zhu T."/>
            <person name="Hou S."/>
            <person name="Lu X."/>
            <person name="Hess W.R."/>
        </authorList>
    </citation>
    <scope>NUCLEOTIDE SEQUENCE [LARGE SCALE GENOMIC DNA]</scope>
    <source>
        <strain evidence="2 3">NIES-30</strain>
    </source>
</reference>
<dbReference type="STRING" id="549789.NIES30_10620"/>
<keyword evidence="3" id="KW-1185">Reference proteome</keyword>
<proteinExistence type="predicted"/>
<dbReference type="Proteomes" id="UP000185557">
    <property type="component" value="Unassembled WGS sequence"/>
</dbReference>
<feature type="transmembrane region" description="Helical" evidence="1">
    <location>
        <begin position="12"/>
        <end position="32"/>
    </location>
</feature>
<organism evidence="2 3">
    <name type="scientific">Phormidium tenue NIES-30</name>
    <dbReference type="NCBI Taxonomy" id="549789"/>
    <lineage>
        <taxon>Bacteria</taxon>
        <taxon>Bacillati</taxon>
        <taxon>Cyanobacteriota</taxon>
        <taxon>Cyanophyceae</taxon>
        <taxon>Oscillatoriophycideae</taxon>
        <taxon>Oscillatoriales</taxon>
        <taxon>Oscillatoriaceae</taxon>
        <taxon>Phormidium</taxon>
    </lineage>
</organism>
<feature type="transmembrane region" description="Helical" evidence="1">
    <location>
        <begin position="38"/>
        <end position="56"/>
    </location>
</feature>
<keyword evidence="1" id="KW-0472">Membrane</keyword>
<sequence>MLGRIKLGRINLSLVLLAVGGVLTIVGFVAYFQDNSTLNLVGFFYGIPVLLGGLALRAAELEPVPYTQPTSPEVLKLREEQATSTQNQVRLDVTRYRYGQEAHLDVALQKLGLSPSGQECPELSGLHEAEIDGNYALVLEFDSSMMPFSTWVEKKAKIESFFGPNVRAELSQPTEDQVNLALVTLLEPAPAPVEA</sequence>
<evidence type="ECO:0000256" key="1">
    <source>
        <dbReference type="SAM" id="Phobius"/>
    </source>
</evidence>
<dbReference type="PANTHER" id="PTHR35551:SF1">
    <property type="entry name" value="ACCLIMATION OF PHOTOSYNTHESIS TO ENVIRONMENT"/>
    <property type="match status" value="1"/>
</dbReference>
<gene>
    <name evidence="2" type="ORF">NIES30_10620</name>
</gene>
<evidence type="ECO:0000313" key="3">
    <source>
        <dbReference type="Proteomes" id="UP000185557"/>
    </source>
</evidence>
<dbReference type="AlphaFoldDB" id="A0A1U7J6G7"/>
<comment type="caution">
    <text evidence="2">The sequence shown here is derived from an EMBL/GenBank/DDBJ whole genome shotgun (WGS) entry which is preliminary data.</text>
</comment>
<dbReference type="Pfam" id="PF11016">
    <property type="entry name" value="DUF2854"/>
    <property type="match status" value="1"/>
</dbReference>
<evidence type="ECO:0008006" key="4">
    <source>
        <dbReference type="Google" id="ProtNLM"/>
    </source>
</evidence>
<dbReference type="EMBL" id="MRCG01000006">
    <property type="protein sequence ID" value="OKH48459.1"/>
    <property type="molecule type" value="Genomic_DNA"/>
</dbReference>
<protein>
    <recommendedName>
        <fullName evidence="4">DUF2854 domain-containing protein</fullName>
    </recommendedName>
</protein>
<dbReference type="OrthoDB" id="542452at2"/>
<evidence type="ECO:0000313" key="2">
    <source>
        <dbReference type="EMBL" id="OKH48459.1"/>
    </source>
</evidence>
<dbReference type="InterPro" id="IPR021275">
    <property type="entry name" value="DUF2854"/>
</dbReference>
<accession>A0A1U7J6G7</accession>